<name>A0A8I6SNI6_CIMLE</name>
<evidence type="ECO:0000313" key="3">
    <source>
        <dbReference type="EnsemblMetazoa" id="XP_024084114.1"/>
    </source>
</evidence>
<feature type="region of interest" description="Disordered" evidence="1">
    <location>
        <begin position="83"/>
        <end position="122"/>
    </location>
</feature>
<dbReference type="OrthoDB" id="10070859at2759"/>
<dbReference type="GeneID" id="112127381"/>
<feature type="compositionally biased region" description="Low complexity" evidence="1">
    <location>
        <begin position="408"/>
        <end position="422"/>
    </location>
</feature>
<dbReference type="AlphaFoldDB" id="A0A8I6SNI6"/>
<proteinExistence type="predicted"/>
<feature type="compositionally biased region" description="Low complexity" evidence="1">
    <location>
        <begin position="92"/>
        <end position="106"/>
    </location>
</feature>
<feature type="region of interest" description="Disordered" evidence="1">
    <location>
        <begin position="164"/>
        <end position="191"/>
    </location>
</feature>
<dbReference type="RefSeq" id="XP_024084114.1">
    <property type="nucleotide sequence ID" value="XM_024228346.1"/>
</dbReference>
<organism evidence="3 4">
    <name type="scientific">Cimex lectularius</name>
    <name type="common">Bed bug</name>
    <name type="synonym">Acanthia lectularia</name>
    <dbReference type="NCBI Taxonomy" id="79782"/>
    <lineage>
        <taxon>Eukaryota</taxon>
        <taxon>Metazoa</taxon>
        <taxon>Ecdysozoa</taxon>
        <taxon>Arthropoda</taxon>
        <taxon>Hexapoda</taxon>
        <taxon>Insecta</taxon>
        <taxon>Pterygota</taxon>
        <taxon>Neoptera</taxon>
        <taxon>Paraneoptera</taxon>
        <taxon>Hemiptera</taxon>
        <taxon>Heteroptera</taxon>
        <taxon>Panheteroptera</taxon>
        <taxon>Cimicomorpha</taxon>
        <taxon>Cimicidae</taxon>
        <taxon>Cimex</taxon>
    </lineage>
</organism>
<keyword evidence="4" id="KW-1185">Reference proteome</keyword>
<dbReference type="KEGG" id="clec:112127381"/>
<reference evidence="3" key="1">
    <citation type="submission" date="2022-01" db="UniProtKB">
        <authorList>
            <consortium name="EnsemblMetazoa"/>
        </authorList>
    </citation>
    <scope>IDENTIFICATION</scope>
</reference>
<dbReference type="EnsemblMetazoa" id="XM_024228346.1">
    <property type="protein sequence ID" value="XP_024084114.1"/>
    <property type="gene ID" value="LOC112127381"/>
</dbReference>
<evidence type="ECO:0000313" key="4">
    <source>
        <dbReference type="Proteomes" id="UP000494040"/>
    </source>
</evidence>
<feature type="transmembrane region" description="Helical" evidence="2">
    <location>
        <begin position="249"/>
        <end position="270"/>
    </location>
</feature>
<dbReference type="Proteomes" id="UP000494040">
    <property type="component" value="Unassembled WGS sequence"/>
</dbReference>
<keyword evidence="2" id="KW-0472">Membrane</keyword>
<accession>A0A8I6SNI6</accession>
<protein>
    <submittedName>
        <fullName evidence="3">Uncharacterized protein</fullName>
    </submittedName>
</protein>
<evidence type="ECO:0000256" key="1">
    <source>
        <dbReference type="SAM" id="MobiDB-lite"/>
    </source>
</evidence>
<feature type="region of interest" description="Disordered" evidence="1">
    <location>
        <begin position="402"/>
        <end position="437"/>
    </location>
</feature>
<keyword evidence="2" id="KW-0812">Transmembrane</keyword>
<evidence type="ECO:0000256" key="2">
    <source>
        <dbReference type="SAM" id="Phobius"/>
    </source>
</evidence>
<feature type="transmembrane region" description="Helical" evidence="2">
    <location>
        <begin position="282"/>
        <end position="303"/>
    </location>
</feature>
<dbReference type="OMA" id="NETHITH"/>
<sequence>MIEILSGLFDRSIRPEEGESFPGSDPPRHTNCMTELLSRNKLLDGMQEAEAEFEAGVRRLGEGRVALGLRREIEEELAVNGGASGLVGIRGGSRNSSRSGSYSGPTSVGGGGNGGRRPRSWGPQPGDALSWLLWQPYDVQSGSGSRHVDMSQCNVSVVPVSETQQVTTRTFTSTEAQTEEVPPPPRSNRRRRHRLPDLLDSHLPPPYTAPQPIPLPFHIVPSRRRGSVYREVPKSCCGLLSPAAVSLRWLMLLLLTVGVCCALVGTVLGATRATAPHHLTVSLLMIGVGVVLVTVSGVAWRLMSHEAPPWRSMFGFSSTSESADPNRRFLPRLPPSYGRPHHPYAAMMYPEFQYRAPPPSYQASMQEYRLRLLLLDRHSAASPPPTYRSHPPTLLRGGLIVGGGGDYSRPPSYRSRTSSCRPDLPRTDHSRQASSVLSSVNNISTTQLKEEPTKENVVTIVQTAEEPTGPVIVTISGPPEPLVHNPRSEQMEILAHL</sequence>
<keyword evidence="2" id="KW-1133">Transmembrane helix</keyword>
<feature type="compositionally biased region" description="Low complexity" evidence="1">
    <location>
        <begin position="164"/>
        <end position="175"/>
    </location>
</feature>